<dbReference type="InterPro" id="IPR002772">
    <property type="entry name" value="Glyco_hydro_3_C"/>
</dbReference>
<dbReference type="Proteomes" id="UP000447434">
    <property type="component" value="Chromosome 15"/>
</dbReference>
<dbReference type="PANTHER" id="PTHR42721">
    <property type="entry name" value="SUGAR HYDROLASE-RELATED"/>
    <property type="match status" value="1"/>
</dbReference>
<gene>
    <name evidence="7" type="ORF">Lalb_Chr15g0089311</name>
</gene>
<dbReference type="GO" id="GO:0048046">
    <property type="term" value="C:apoplast"/>
    <property type="evidence" value="ECO:0007669"/>
    <property type="project" value="TreeGrafter"/>
</dbReference>
<keyword evidence="3" id="KW-0732">Signal</keyword>
<dbReference type="InterPro" id="IPR001764">
    <property type="entry name" value="Glyco_hydro_3_N"/>
</dbReference>
<evidence type="ECO:0000256" key="2">
    <source>
        <dbReference type="ARBA" id="ARBA00022525"/>
    </source>
</evidence>
<dbReference type="InterPro" id="IPR044993">
    <property type="entry name" value="BXL"/>
</dbReference>
<evidence type="ECO:0000256" key="6">
    <source>
        <dbReference type="ARBA" id="ARBA00023295"/>
    </source>
</evidence>
<evidence type="ECO:0000256" key="1">
    <source>
        <dbReference type="ARBA" id="ARBA00004613"/>
    </source>
</evidence>
<keyword evidence="6 7" id="KW-0326">Glycosidase</keyword>
<dbReference type="FunFam" id="3.40.50.1700:FF:000001">
    <property type="entry name" value="probable beta-D-xylosidase 2"/>
    <property type="match status" value="1"/>
</dbReference>
<evidence type="ECO:0000313" key="7">
    <source>
        <dbReference type="EMBL" id="KAE9599230.1"/>
    </source>
</evidence>
<proteinExistence type="predicted"/>
<dbReference type="SUPFAM" id="SSF51445">
    <property type="entry name" value="(Trans)glycosidases"/>
    <property type="match status" value="1"/>
</dbReference>
<evidence type="ECO:0000256" key="3">
    <source>
        <dbReference type="ARBA" id="ARBA00022729"/>
    </source>
</evidence>
<evidence type="ECO:0000313" key="8">
    <source>
        <dbReference type="Proteomes" id="UP000447434"/>
    </source>
</evidence>
<dbReference type="InterPro" id="IPR036962">
    <property type="entry name" value="Glyco_hydro_3_N_sf"/>
</dbReference>
<dbReference type="GO" id="GO:0031222">
    <property type="term" value="P:arabinan catabolic process"/>
    <property type="evidence" value="ECO:0007669"/>
    <property type="project" value="TreeGrafter"/>
</dbReference>
<dbReference type="GO" id="GO:0046556">
    <property type="term" value="F:alpha-L-arabinofuranosidase activity"/>
    <property type="evidence" value="ECO:0007669"/>
    <property type="project" value="TreeGrafter"/>
</dbReference>
<sequence>MACFKYLSLMAIALVICALLGAAEGRVPFACDPNNGLTRGFKFCRTHVPIHVRVQDLIGRLTLPEKIRLVVNNAIEVPRLGIQGYEWWSEALHGVSNVGPGTRFGGAFPGATSFPQVITTAASFNQSLWQQIGQVVSDEARAMYNGGMGGLTYWSPNVNIFRDPRWGRGQETPGEDPVLAGKYAASYVQGLQGDGAGNRLKVAACCKHYTAYDLDNWNGVDRFHFNAEVSKQDLEDTYNVPFKSCVLEGKVASVMCSYNQVNGKPTCADSDLLRNTIRGKWHLNGYIVSDCDSVATFYDNQHYTRTPEEAVAVAIKAGLDLDCGPFLALHTDGAIKQGLITENDLNLALANLITVQMRLGMFDGPAQPYANLSPRDVCTQAHQELALDAARQGIVLLKNKGHALPLSPQHQRIVGVIGPNSDATVTMIGNYAGVACGYTTPLQGITRYVKTMHQVGCRNVACGANDLFERAEAVAKQVDSVVLVMGLDQSIEAEFKDRVGLLLPGHQQELVSRVAKVAKGPVILVIMSGGPVDVTFAKKDHKISSILWVGYPGQAGGTAIADVIFGTINPGGKLPNTWYPQEYVEKVPMTNMNMRPNPASVYPGRTYRFYKGPVVFSFGHGLSYTRFTHTLAIAPKEVSVPLTSLDALKNTTFSRQTLKVSHANCNALEVGFHVDVKNEGSIDGSETLLIFSKPPNGKWNSVKQLVNFHKVHVPSGSKIRVKVGVNVCNDLSIVDEFGVRRIPIGKHKLYIGDAKHSISVQTKQELEN</sequence>
<dbReference type="Gene3D" id="2.60.40.10">
    <property type="entry name" value="Immunoglobulins"/>
    <property type="match status" value="1"/>
</dbReference>
<dbReference type="Pfam" id="PF00933">
    <property type="entry name" value="Glyco_hydro_3"/>
    <property type="match status" value="1"/>
</dbReference>
<dbReference type="EMBL" id="WOCE01000015">
    <property type="protein sequence ID" value="KAE9599230.1"/>
    <property type="molecule type" value="Genomic_DNA"/>
</dbReference>
<dbReference type="PANTHER" id="PTHR42721:SF8">
    <property type="entry name" value="BETA-D-XYLOSIDASE 1"/>
    <property type="match status" value="1"/>
</dbReference>
<dbReference type="InterPro" id="IPR036881">
    <property type="entry name" value="Glyco_hydro_3_C_sf"/>
</dbReference>
<dbReference type="Gene3D" id="3.40.50.1700">
    <property type="entry name" value="Glycoside hydrolase family 3 C-terminal domain"/>
    <property type="match status" value="1"/>
</dbReference>
<dbReference type="InterPro" id="IPR017853">
    <property type="entry name" value="GH"/>
</dbReference>
<dbReference type="InterPro" id="IPR013783">
    <property type="entry name" value="Ig-like_fold"/>
</dbReference>
<keyword evidence="8" id="KW-1185">Reference proteome</keyword>
<name>A0A6A5PCM0_LUPAL</name>
<protein>
    <submittedName>
        <fullName evidence="7">Putative glycosidase</fullName>
    </submittedName>
</protein>
<evidence type="ECO:0000256" key="4">
    <source>
        <dbReference type="ARBA" id="ARBA00022801"/>
    </source>
</evidence>
<keyword evidence="5" id="KW-0325">Glycoprotein</keyword>
<evidence type="ECO:0000256" key="5">
    <source>
        <dbReference type="ARBA" id="ARBA00023180"/>
    </source>
</evidence>
<comment type="caution">
    <text evidence="7">The sequence shown here is derived from an EMBL/GenBank/DDBJ whole genome shotgun (WGS) entry which is preliminary data.</text>
</comment>
<dbReference type="GO" id="GO:0009044">
    <property type="term" value="F:xylan 1,4-beta-xylosidase activity"/>
    <property type="evidence" value="ECO:0007669"/>
    <property type="project" value="InterPro"/>
</dbReference>
<accession>A0A6A5PCM0</accession>
<comment type="subcellular location">
    <subcellularLocation>
        <location evidence="1">Secreted</location>
    </subcellularLocation>
</comment>
<dbReference type="SUPFAM" id="SSF52279">
    <property type="entry name" value="Beta-D-glucan exohydrolase, C-terminal domain"/>
    <property type="match status" value="1"/>
</dbReference>
<dbReference type="SMART" id="SM01217">
    <property type="entry name" value="Fn3_like"/>
    <property type="match status" value="1"/>
</dbReference>
<dbReference type="Pfam" id="PF14310">
    <property type="entry name" value="Fn3-like"/>
    <property type="match status" value="1"/>
</dbReference>
<keyword evidence="4" id="KW-0378">Hydrolase</keyword>
<reference evidence="8" key="1">
    <citation type="journal article" date="2020" name="Nat. Commun.">
        <title>Genome sequence of the cluster root forming white lupin.</title>
        <authorList>
            <person name="Hufnagel B."/>
            <person name="Marques A."/>
            <person name="Soriano A."/>
            <person name="Marques L."/>
            <person name="Divol F."/>
            <person name="Doumas P."/>
            <person name="Sallet E."/>
            <person name="Mancinotti D."/>
            <person name="Carrere S."/>
            <person name="Marande W."/>
            <person name="Arribat S."/>
            <person name="Keller J."/>
            <person name="Huneau C."/>
            <person name="Blein T."/>
            <person name="Aime D."/>
            <person name="Laguerre M."/>
            <person name="Taylor J."/>
            <person name="Schubert V."/>
            <person name="Nelson M."/>
            <person name="Geu-Flores F."/>
            <person name="Crespi M."/>
            <person name="Gallardo-Guerrero K."/>
            <person name="Delaux P.-M."/>
            <person name="Salse J."/>
            <person name="Berges H."/>
            <person name="Guyot R."/>
            <person name="Gouzy J."/>
            <person name="Peret B."/>
        </authorList>
    </citation>
    <scope>NUCLEOTIDE SEQUENCE [LARGE SCALE GENOMIC DNA]</scope>
    <source>
        <strain evidence="8">cv. Amiga</strain>
    </source>
</reference>
<organism evidence="7 8">
    <name type="scientific">Lupinus albus</name>
    <name type="common">White lupine</name>
    <name type="synonym">Lupinus termis</name>
    <dbReference type="NCBI Taxonomy" id="3870"/>
    <lineage>
        <taxon>Eukaryota</taxon>
        <taxon>Viridiplantae</taxon>
        <taxon>Streptophyta</taxon>
        <taxon>Embryophyta</taxon>
        <taxon>Tracheophyta</taxon>
        <taxon>Spermatophyta</taxon>
        <taxon>Magnoliopsida</taxon>
        <taxon>eudicotyledons</taxon>
        <taxon>Gunneridae</taxon>
        <taxon>Pentapetalae</taxon>
        <taxon>rosids</taxon>
        <taxon>fabids</taxon>
        <taxon>Fabales</taxon>
        <taxon>Fabaceae</taxon>
        <taxon>Papilionoideae</taxon>
        <taxon>50 kb inversion clade</taxon>
        <taxon>genistoids sensu lato</taxon>
        <taxon>core genistoids</taxon>
        <taxon>Genisteae</taxon>
        <taxon>Lupinus</taxon>
    </lineage>
</organism>
<dbReference type="Pfam" id="PF01915">
    <property type="entry name" value="Glyco_hydro_3_C"/>
    <property type="match status" value="1"/>
</dbReference>
<dbReference type="Gene3D" id="3.20.20.300">
    <property type="entry name" value="Glycoside hydrolase, family 3, N-terminal domain"/>
    <property type="match status" value="1"/>
</dbReference>
<dbReference type="FunFam" id="3.20.20.300:FF:000004">
    <property type="entry name" value="probable beta-D-xylosidase 7"/>
    <property type="match status" value="1"/>
</dbReference>
<dbReference type="InterPro" id="IPR026891">
    <property type="entry name" value="Fn3-like"/>
</dbReference>
<dbReference type="OrthoDB" id="47059at2759"/>
<dbReference type="PRINTS" id="PR00133">
    <property type="entry name" value="GLHYDRLASE3"/>
</dbReference>
<dbReference type="GO" id="GO:0045493">
    <property type="term" value="P:xylan catabolic process"/>
    <property type="evidence" value="ECO:0007669"/>
    <property type="project" value="InterPro"/>
</dbReference>
<keyword evidence="2" id="KW-0964">Secreted</keyword>
<dbReference type="AlphaFoldDB" id="A0A6A5PCM0"/>